<name>A0A8H4Z7G6_9HYPO</name>
<dbReference type="Proteomes" id="UP000573603">
    <property type="component" value="Unassembled WGS sequence"/>
</dbReference>
<sequence length="337" mass="39613">MEPFPFERLPIELKTEIIRFAIPSSIPARFVKRYDKIQLADGLKNQDENELSRIRASCPEIKSICDRIRYLVVCSDGKEVYRLDPVRDTFRIYESHPYDIFLTLWEQGRGPEPSQQAGLPIRRMLYWTKRPVIPHLQRSYAQMPFNSSLPMRLHTPMLKVFTLVLDTCDQSWHIESFQQYGPKTRNDTLEEEDDGFINADDPARGASWLDVPPQIGFHGYSRGNISKGGKWPGFRYWTETKKIEFRTLSWPEVQPYVEDCQKESIDGYHPDLIARLWINRPGESMDAEQSQYGWIEVKVPEEGDAPWVEQVATTWTMVRHMLIRMNRLMDFEWHLGN</sequence>
<protein>
    <submittedName>
        <fullName evidence="1">Uncharacterized protein</fullName>
    </submittedName>
</protein>
<organism evidence="1 2">
    <name type="scientific">Fusarium anthophilum</name>
    <dbReference type="NCBI Taxonomy" id="48485"/>
    <lineage>
        <taxon>Eukaryota</taxon>
        <taxon>Fungi</taxon>
        <taxon>Dikarya</taxon>
        <taxon>Ascomycota</taxon>
        <taxon>Pezizomycotina</taxon>
        <taxon>Sordariomycetes</taxon>
        <taxon>Hypocreomycetidae</taxon>
        <taxon>Hypocreales</taxon>
        <taxon>Nectriaceae</taxon>
        <taxon>Fusarium</taxon>
        <taxon>Fusarium fujikuroi species complex</taxon>
    </lineage>
</organism>
<dbReference type="AlphaFoldDB" id="A0A8H4Z7G6"/>
<comment type="caution">
    <text evidence="1">The sequence shown here is derived from an EMBL/GenBank/DDBJ whole genome shotgun (WGS) entry which is preliminary data.</text>
</comment>
<dbReference type="EMBL" id="JABEVY010000229">
    <property type="protein sequence ID" value="KAF5241557.1"/>
    <property type="molecule type" value="Genomic_DNA"/>
</dbReference>
<evidence type="ECO:0000313" key="1">
    <source>
        <dbReference type="EMBL" id="KAF5241557.1"/>
    </source>
</evidence>
<proteinExistence type="predicted"/>
<accession>A0A8H4Z7G6</accession>
<gene>
    <name evidence="1" type="ORF">FANTH_9068</name>
</gene>
<reference evidence="1 2" key="1">
    <citation type="journal article" date="2020" name="BMC Genomics">
        <title>Correction to: Identification and distribution of gene clusters required for synthesis of sphingolipid metabolism inhibitors in diverse species of the filamentous fungus Fusarium.</title>
        <authorList>
            <person name="Kim H.S."/>
            <person name="Lohmar J.M."/>
            <person name="Busman M."/>
            <person name="Brown D.W."/>
            <person name="Naumann T.A."/>
            <person name="Divon H.H."/>
            <person name="Lysoe E."/>
            <person name="Uhlig S."/>
            <person name="Proctor R.H."/>
        </authorList>
    </citation>
    <scope>NUCLEOTIDE SEQUENCE [LARGE SCALE GENOMIC DNA]</scope>
    <source>
        <strain evidence="1 2">NRRL 25214</strain>
    </source>
</reference>
<keyword evidence="2" id="KW-1185">Reference proteome</keyword>
<evidence type="ECO:0000313" key="2">
    <source>
        <dbReference type="Proteomes" id="UP000573603"/>
    </source>
</evidence>